<feature type="chain" id="PRO_5012285799" evidence="2">
    <location>
        <begin position="22"/>
        <end position="228"/>
    </location>
</feature>
<dbReference type="InterPro" id="IPR050966">
    <property type="entry name" value="Glutamyl_endopeptidase"/>
</dbReference>
<dbReference type="PRINTS" id="PR00722">
    <property type="entry name" value="CHYMOTRYPSIN"/>
</dbReference>
<dbReference type="Pfam" id="PF00089">
    <property type="entry name" value="Trypsin"/>
    <property type="match status" value="1"/>
</dbReference>
<organism evidence="4 5">
    <name type="scientific">Boseongicola aestuarii</name>
    <dbReference type="NCBI Taxonomy" id="1470561"/>
    <lineage>
        <taxon>Bacteria</taxon>
        <taxon>Pseudomonadati</taxon>
        <taxon>Pseudomonadota</taxon>
        <taxon>Alphaproteobacteria</taxon>
        <taxon>Rhodobacterales</taxon>
        <taxon>Paracoccaceae</taxon>
        <taxon>Boseongicola</taxon>
    </lineage>
</organism>
<dbReference type="InterPro" id="IPR009003">
    <property type="entry name" value="Peptidase_S1_PA"/>
</dbReference>
<keyword evidence="5" id="KW-1185">Reference proteome</keyword>
<gene>
    <name evidence="4" type="ORF">BOA8489_02907</name>
</gene>
<dbReference type="InterPro" id="IPR001254">
    <property type="entry name" value="Trypsin_dom"/>
</dbReference>
<dbReference type="PROSITE" id="PS00134">
    <property type="entry name" value="TRYPSIN_HIS"/>
    <property type="match status" value="1"/>
</dbReference>
<evidence type="ECO:0000313" key="5">
    <source>
        <dbReference type="Proteomes" id="UP000201838"/>
    </source>
</evidence>
<keyword evidence="1 2" id="KW-0732">Signal</keyword>
<feature type="domain" description="Peptidase S1" evidence="3">
    <location>
        <begin position="27"/>
        <end position="212"/>
    </location>
</feature>
<dbReference type="PANTHER" id="PTHR15462">
    <property type="entry name" value="SERINE PROTEASE"/>
    <property type="match status" value="1"/>
</dbReference>
<proteinExistence type="predicted"/>
<dbReference type="Gene3D" id="2.40.10.10">
    <property type="entry name" value="Trypsin-like serine proteases"/>
    <property type="match status" value="2"/>
</dbReference>
<evidence type="ECO:0000256" key="1">
    <source>
        <dbReference type="ARBA" id="ARBA00022729"/>
    </source>
</evidence>
<dbReference type="OrthoDB" id="267336at2"/>
<dbReference type="InterPro" id="IPR018114">
    <property type="entry name" value="TRYPSIN_HIS"/>
</dbReference>
<reference evidence="4 5" key="1">
    <citation type="submission" date="2017-05" db="EMBL/GenBank/DDBJ databases">
        <authorList>
            <person name="Song R."/>
            <person name="Chenine A.L."/>
            <person name="Ruprecht R.M."/>
        </authorList>
    </citation>
    <scope>NUCLEOTIDE SEQUENCE [LARGE SCALE GENOMIC DNA]</scope>
    <source>
        <strain evidence="4 5">CECT 8489</strain>
    </source>
</reference>
<evidence type="ECO:0000259" key="3">
    <source>
        <dbReference type="Pfam" id="PF00089"/>
    </source>
</evidence>
<dbReference type="InterPro" id="IPR001314">
    <property type="entry name" value="Peptidase_S1A"/>
</dbReference>
<dbReference type="GO" id="GO:0006508">
    <property type="term" value="P:proteolysis"/>
    <property type="evidence" value="ECO:0007669"/>
    <property type="project" value="InterPro"/>
</dbReference>
<dbReference type="Proteomes" id="UP000201838">
    <property type="component" value="Unassembled WGS sequence"/>
</dbReference>
<dbReference type="AlphaFoldDB" id="A0A238J247"/>
<dbReference type="InterPro" id="IPR043504">
    <property type="entry name" value="Peptidase_S1_PA_chymotrypsin"/>
</dbReference>
<accession>A0A238J247</accession>
<dbReference type="PANTHER" id="PTHR15462:SF8">
    <property type="entry name" value="SERINE PROTEASE"/>
    <property type="match status" value="1"/>
</dbReference>
<dbReference type="GO" id="GO:0004252">
    <property type="term" value="F:serine-type endopeptidase activity"/>
    <property type="evidence" value="ECO:0007669"/>
    <property type="project" value="InterPro"/>
</dbReference>
<name>A0A238J247_9RHOB</name>
<evidence type="ECO:0000256" key="2">
    <source>
        <dbReference type="SAM" id="SignalP"/>
    </source>
</evidence>
<sequence>MRLLHSVLTLLALGAATSALADVSAVGRLENTSTDQTCTGALISPRYVLTAAHCVGALRNAEGSSDAQVLFRPGKPVGGPTFSIIDSAMHPLFNQPFARDLQKLRFDIAIFTLDRDVPRTIGVPMVVGEEARVGETLFLVSWRGANPTPPRQRGCLVVDGTPGLVSVACAVGGGESGAPLFRKTQSGLELVAVLTSRSSLGQQPIGLATNVAIRLPPLERAVKAGEGS</sequence>
<protein>
    <submittedName>
        <fullName evidence="4">Trypsin</fullName>
    </submittedName>
</protein>
<dbReference type="RefSeq" id="WP_093974985.1">
    <property type="nucleotide sequence ID" value="NZ_FXXQ01000010.1"/>
</dbReference>
<dbReference type="SUPFAM" id="SSF50494">
    <property type="entry name" value="Trypsin-like serine proteases"/>
    <property type="match status" value="1"/>
</dbReference>
<feature type="signal peptide" evidence="2">
    <location>
        <begin position="1"/>
        <end position="21"/>
    </location>
</feature>
<evidence type="ECO:0000313" key="4">
    <source>
        <dbReference type="EMBL" id="SMX24778.1"/>
    </source>
</evidence>
<dbReference type="EMBL" id="FXXQ01000010">
    <property type="protein sequence ID" value="SMX24778.1"/>
    <property type="molecule type" value="Genomic_DNA"/>
</dbReference>